<gene>
    <name evidence="1" type="ORF">GJ743_10715</name>
</gene>
<dbReference type="Gene3D" id="3.40.50.1000">
    <property type="entry name" value="HAD superfamily/HAD-like"/>
    <property type="match status" value="1"/>
</dbReference>
<accession>A0A6I3M9N3</accession>
<dbReference type="PANTHER" id="PTHR43611:SF3">
    <property type="entry name" value="FLAVIN MONONUCLEOTIDE HYDROLASE 1, CHLOROPLATIC"/>
    <property type="match status" value="1"/>
</dbReference>
<keyword evidence="1" id="KW-0378">Hydrolase</keyword>
<protein>
    <submittedName>
        <fullName evidence="1">HAD-IA family hydrolase</fullName>
    </submittedName>
</protein>
<proteinExistence type="predicted"/>
<name>A0A6I3M9N3_9MICO</name>
<reference evidence="1 2" key="1">
    <citation type="submission" date="2019-11" db="EMBL/GenBank/DDBJ databases">
        <title>Agromyces kandeliae sp. nov., isolated from mangrove soil.</title>
        <authorList>
            <person name="Wang R."/>
        </authorList>
    </citation>
    <scope>NUCLEOTIDE SEQUENCE [LARGE SCALE GENOMIC DNA]</scope>
    <source>
        <strain evidence="1 2">JCM 11433</strain>
    </source>
</reference>
<dbReference type="NCBIfam" id="TIGR01509">
    <property type="entry name" value="HAD-SF-IA-v3"/>
    <property type="match status" value="1"/>
</dbReference>
<sequence>MPATIPAPIALSPRVVVFDYGEVISHSPSAADRAALLARAGIADDGAEAFWSAYWAHRDELDRGTLAISDYWARVADDLGTEWSEVDRHELWAIDHRGWLSVDPGTLGVLHALRDGGTRLALLSNAGADFGGWLRHGSFAPLFEAVFVSGELQMVKPEAEIFAHVMRELDISPDQLLFVDNKPVNVDGAIAVGGAGHVFTDASGLESWLRGLAA</sequence>
<dbReference type="RefSeq" id="WP_155051897.1">
    <property type="nucleotide sequence ID" value="NZ_BAAAIB010000002.1"/>
</dbReference>
<evidence type="ECO:0000313" key="2">
    <source>
        <dbReference type="Proteomes" id="UP000433071"/>
    </source>
</evidence>
<dbReference type="CDD" id="cd02603">
    <property type="entry name" value="HAD_sEH-N_like"/>
    <property type="match status" value="1"/>
</dbReference>
<dbReference type="AlphaFoldDB" id="A0A6I3M9N3"/>
<evidence type="ECO:0000313" key="1">
    <source>
        <dbReference type="EMBL" id="MTH68842.1"/>
    </source>
</evidence>
<dbReference type="EMBL" id="WMLB01000023">
    <property type="protein sequence ID" value="MTH68842.1"/>
    <property type="molecule type" value="Genomic_DNA"/>
</dbReference>
<dbReference type="OrthoDB" id="9797415at2"/>
<dbReference type="InterPro" id="IPR023214">
    <property type="entry name" value="HAD_sf"/>
</dbReference>
<organism evidence="1 2">
    <name type="scientific">Agromyces bracchium</name>
    <dbReference type="NCBI Taxonomy" id="88376"/>
    <lineage>
        <taxon>Bacteria</taxon>
        <taxon>Bacillati</taxon>
        <taxon>Actinomycetota</taxon>
        <taxon>Actinomycetes</taxon>
        <taxon>Micrococcales</taxon>
        <taxon>Microbacteriaceae</taxon>
        <taxon>Agromyces</taxon>
    </lineage>
</organism>
<dbReference type="InterPro" id="IPR036412">
    <property type="entry name" value="HAD-like_sf"/>
</dbReference>
<dbReference type="InterPro" id="IPR006439">
    <property type="entry name" value="HAD-SF_hydro_IA"/>
</dbReference>
<dbReference type="SFLD" id="SFLDG01129">
    <property type="entry name" value="C1.5:_HAD__Beta-PGM__Phosphata"/>
    <property type="match status" value="1"/>
</dbReference>
<dbReference type="PANTHER" id="PTHR43611">
    <property type="entry name" value="ALPHA-D-GLUCOSE 1-PHOSPHATE PHOSPHATASE"/>
    <property type="match status" value="1"/>
</dbReference>
<dbReference type="Pfam" id="PF00702">
    <property type="entry name" value="Hydrolase"/>
    <property type="match status" value="1"/>
</dbReference>
<dbReference type="Proteomes" id="UP000433071">
    <property type="component" value="Unassembled WGS sequence"/>
</dbReference>
<dbReference type="SFLD" id="SFLDS00003">
    <property type="entry name" value="Haloacid_Dehalogenase"/>
    <property type="match status" value="1"/>
</dbReference>
<dbReference type="GO" id="GO:0016787">
    <property type="term" value="F:hydrolase activity"/>
    <property type="evidence" value="ECO:0007669"/>
    <property type="project" value="UniProtKB-KW"/>
</dbReference>
<dbReference type="PRINTS" id="PR00413">
    <property type="entry name" value="HADHALOGNASE"/>
</dbReference>
<dbReference type="SUPFAM" id="SSF56784">
    <property type="entry name" value="HAD-like"/>
    <property type="match status" value="1"/>
</dbReference>
<comment type="caution">
    <text evidence="1">The sequence shown here is derived from an EMBL/GenBank/DDBJ whole genome shotgun (WGS) entry which is preliminary data.</text>
</comment>
<keyword evidence="2" id="KW-1185">Reference proteome</keyword>